<evidence type="ECO:0000256" key="4">
    <source>
        <dbReference type="ARBA" id="ARBA00022801"/>
    </source>
</evidence>
<sequence>MLKRLLLLLLFCSTLLNAQDYFYKKYQPFNASIPSPETFLGYGIGDHHTRHDLIVAYLEKLAEVSDRASIQYYGKTHEGRKLVILTVTSPENLSNLVAIKEQHLAFTDPIQNVSNYGEVPIFINLAYNVHGNEPSSSEAALLTAYTLVASENPEIANYLQNAVIFIDPTINPDGRDRHTQWANTYQGTPNVADPQDAEHNEYWPGGRTNHYWFDLNRDWLLGINPESRGKLTWYHQWYPNVVTDFHEMGSQSTYFFEPMKANGSLNPIMPKENYGYLNDLFGAEFAKALDSIGSFYFTKEVFDGTYPGYGSSYPDLQGGLGLLFEQASSRGHEQTTAFGKITFPFTIRNQFTSSITTVKTAVKNKAYMHQYQQDFFKSALTRASKSRVKGYTFGDTHDPNRTKAFIDKLLLHQIEVYKSGEGYVVPTRQPQYRMVQTMFETYDSYRDSVYYDASAWSVANFYNMKYQPVTSVNSGKQITSTDGLVSVVPVQQSDYAYVIDWDDYNAPAVLHYLQENDLVVSSAFKPFTVKVGNDSKNFGYGTLVLPVSLQKKDASAVFDLLGKAQEKYQVAMYGVDSGYSLKGVDLGSRFIRPLKKPKAFMLIGNGTRAYEAGEVWHLLDKRVGMPITKIPMRNFDRADFDTYNVMVMVGGRYQLTDKQQQKIKDWVSKGHTLITIGTASKWAIEKKLVKEKLTDAKNDSITKDSTKTVTRKPYVDAEENLGKESVGGIILRANLDTTHPLAFGYYDTSIPIYKNNTVWLRPSQNEYATVAKYDNNPMIDGFITKKNLEENLKPSASLVVSPLGSGRVVLFADNPNFRGSWYGTNRLFLNALFLGDKIRVPEAN</sequence>
<keyword evidence="5" id="KW-0862">Zinc</keyword>
<dbReference type="GO" id="GO:0006508">
    <property type="term" value="P:proteolysis"/>
    <property type="evidence" value="ECO:0007669"/>
    <property type="project" value="UniProtKB-KW"/>
</dbReference>
<proteinExistence type="inferred from homology"/>
<feature type="domain" description="Peptidase M14" evidence="9">
    <location>
        <begin position="46"/>
        <end position="375"/>
    </location>
</feature>
<keyword evidence="6" id="KW-0482">Metalloprotease</keyword>
<dbReference type="GO" id="GO:0008270">
    <property type="term" value="F:zinc ion binding"/>
    <property type="evidence" value="ECO:0007669"/>
    <property type="project" value="InterPro"/>
</dbReference>
<accession>A0A967E582</accession>
<keyword evidence="8" id="KW-0732">Signal</keyword>
<dbReference type="AlphaFoldDB" id="A0A967E582"/>
<name>A0A967E582_9FLAO</name>
<dbReference type="EMBL" id="VIKU02000001">
    <property type="protein sequence ID" value="NHF57799.1"/>
    <property type="molecule type" value="Genomic_DNA"/>
</dbReference>
<evidence type="ECO:0000256" key="1">
    <source>
        <dbReference type="ARBA" id="ARBA00001947"/>
    </source>
</evidence>
<reference evidence="10" key="2">
    <citation type="submission" date="2020-03" db="EMBL/GenBank/DDBJ databases">
        <title>Flavobacteriaceae bacterium strain TP-CH-4, a member of the family Flavobacteriaceae isolated from a deep-sea seamount.</title>
        <authorList>
            <person name="Zhang D.-C."/>
        </authorList>
    </citation>
    <scope>NUCLEOTIDE SEQUENCE</scope>
    <source>
        <strain evidence="10">TP-CH-4</strain>
    </source>
</reference>
<dbReference type="SUPFAM" id="SSF52317">
    <property type="entry name" value="Class I glutamine amidotransferase-like"/>
    <property type="match status" value="1"/>
</dbReference>
<dbReference type="RefSeq" id="WP_152572331.1">
    <property type="nucleotide sequence ID" value="NZ_VIKU02000001.1"/>
</dbReference>
<evidence type="ECO:0000313" key="11">
    <source>
        <dbReference type="Proteomes" id="UP000707206"/>
    </source>
</evidence>
<dbReference type="GO" id="GO:0005615">
    <property type="term" value="C:extracellular space"/>
    <property type="evidence" value="ECO:0007669"/>
    <property type="project" value="TreeGrafter"/>
</dbReference>
<dbReference type="PANTHER" id="PTHR11705">
    <property type="entry name" value="PROTEASE FAMILY M14 CARBOXYPEPTIDASE A,B"/>
    <property type="match status" value="1"/>
</dbReference>
<dbReference type="Proteomes" id="UP000707206">
    <property type="component" value="Unassembled WGS sequence"/>
</dbReference>
<dbReference type="PROSITE" id="PS52035">
    <property type="entry name" value="PEPTIDASE_M14"/>
    <property type="match status" value="1"/>
</dbReference>
<gene>
    <name evidence="10" type="ORF">FK220_000500</name>
</gene>
<dbReference type="SMART" id="SM00631">
    <property type="entry name" value="Zn_pept"/>
    <property type="match status" value="1"/>
</dbReference>
<protein>
    <submittedName>
        <fullName evidence="10">Zinc carboxypeptidase</fullName>
    </submittedName>
</protein>
<evidence type="ECO:0000256" key="6">
    <source>
        <dbReference type="ARBA" id="ARBA00023049"/>
    </source>
</evidence>
<evidence type="ECO:0000256" key="8">
    <source>
        <dbReference type="SAM" id="SignalP"/>
    </source>
</evidence>
<evidence type="ECO:0000256" key="5">
    <source>
        <dbReference type="ARBA" id="ARBA00022833"/>
    </source>
</evidence>
<reference evidence="10" key="1">
    <citation type="submission" date="2019-07" db="EMBL/GenBank/DDBJ databases">
        <authorList>
            <person name="De-Chao Zhang Q."/>
        </authorList>
    </citation>
    <scope>NUCLEOTIDE SEQUENCE</scope>
    <source>
        <strain evidence="10">TP-CH-4</strain>
    </source>
</reference>
<dbReference type="InterPro" id="IPR029062">
    <property type="entry name" value="Class_I_gatase-like"/>
</dbReference>
<keyword evidence="11" id="KW-1185">Reference proteome</keyword>
<organism evidence="10 11">
    <name type="scientific">Pelagihabitans pacificus</name>
    <dbReference type="NCBI Taxonomy" id="2696054"/>
    <lineage>
        <taxon>Bacteria</taxon>
        <taxon>Pseudomonadati</taxon>
        <taxon>Bacteroidota</taxon>
        <taxon>Flavobacteriia</taxon>
        <taxon>Flavobacteriales</taxon>
        <taxon>Flavobacteriaceae</taxon>
        <taxon>Pelagihabitans</taxon>
    </lineage>
</organism>
<dbReference type="Pfam" id="PF00246">
    <property type="entry name" value="Peptidase_M14"/>
    <property type="match status" value="1"/>
</dbReference>
<comment type="cofactor">
    <cofactor evidence="1">
        <name>Zn(2+)</name>
        <dbReference type="ChEBI" id="CHEBI:29105"/>
    </cofactor>
</comment>
<feature type="chain" id="PRO_5038099175" evidence="8">
    <location>
        <begin position="19"/>
        <end position="844"/>
    </location>
</feature>
<evidence type="ECO:0000313" key="10">
    <source>
        <dbReference type="EMBL" id="NHF57799.1"/>
    </source>
</evidence>
<comment type="similarity">
    <text evidence="2 7">Belongs to the peptidase M14 family.</text>
</comment>
<evidence type="ECO:0000256" key="2">
    <source>
        <dbReference type="ARBA" id="ARBA00005988"/>
    </source>
</evidence>
<evidence type="ECO:0000256" key="3">
    <source>
        <dbReference type="ARBA" id="ARBA00022670"/>
    </source>
</evidence>
<keyword evidence="4" id="KW-0378">Hydrolase</keyword>
<dbReference type="CDD" id="cd06238">
    <property type="entry name" value="M14-like"/>
    <property type="match status" value="1"/>
</dbReference>
<feature type="signal peptide" evidence="8">
    <location>
        <begin position="1"/>
        <end position="18"/>
    </location>
</feature>
<keyword evidence="3" id="KW-0645">Protease</keyword>
<comment type="caution">
    <text evidence="7">Lacks conserved residue(s) required for the propagation of feature annotation.</text>
</comment>
<evidence type="ECO:0000256" key="7">
    <source>
        <dbReference type="PROSITE-ProRule" id="PRU01379"/>
    </source>
</evidence>
<dbReference type="Gene3D" id="3.40.630.10">
    <property type="entry name" value="Zn peptidases"/>
    <property type="match status" value="1"/>
</dbReference>
<dbReference type="InterPro" id="IPR000834">
    <property type="entry name" value="Peptidase_M14"/>
</dbReference>
<dbReference type="GO" id="GO:0004181">
    <property type="term" value="F:metallocarboxypeptidase activity"/>
    <property type="evidence" value="ECO:0007669"/>
    <property type="project" value="InterPro"/>
</dbReference>
<evidence type="ECO:0000259" key="9">
    <source>
        <dbReference type="PROSITE" id="PS52035"/>
    </source>
</evidence>
<dbReference type="SUPFAM" id="SSF53187">
    <property type="entry name" value="Zn-dependent exopeptidases"/>
    <property type="match status" value="1"/>
</dbReference>
<keyword evidence="10" id="KW-0121">Carboxypeptidase</keyword>
<dbReference type="PANTHER" id="PTHR11705:SF143">
    <property type="entry name" value="SLL0236 PROTEIN"/>
    <property type="match status" value="1"/>
</dbReference>
<comment type="caution">
    <text evidence="10">The sequence shown here is derived from an EMBL/GenBank/DDBJ whole genome shotgun (WGS) entry which is preliminary data.</text>
</comment>